<dbReference type="eggNOG" id="COG2391">
    <property type="taxonomic scope" value="Bacteria"/>
</dbReference>
<dbReference type="InterPro" id="IPR046513">
    <property type="entry name" value="DUF6691"/>
</dbReference>
<feature type="transmembrane region" description="Helical" evidence="2">
    <location>
        <begin position="188"/>
        <end position="206"/>
    </location>
</feature>
<evidence type="ECO:0000313" key="3">
    <source>
        <dbReference type="EMBL" id="BAB49356.1"/>
    </source>
</evidence>
<dbReference type="HOGENOM" id="CLU_976187_0_0_5"/>
<feature type="transmembrane region" description="Helical" evidence="2">
    <location>
        <begin position="252"/>
        <end position="275"/>
    </location>
</feature>
<feature type="transmembrane region" description="Helical" evidence="2">
    <location>
        <begin position="226"/>
        <end position="246"/>
    </location>
</feature>
<keyword evidence="2" id="KW-0472">Membrane</keyword>
<proteinExistence type="predicted"/>
<gene>
    <name evidence="3" type="ordered locus">msr8615</name>
</gene>
<dbReference type="Proteomes" id="UP000000552">
    <property type="component" value="Chromosome"/>
</dbReference>
<keyword evidence="2" id="KW-1133">Transmembrane helix</keyword>
<sequence>MRKAGHDLLSRIPSWWSPYRSFIGHPADPERQDRRRKRDCRQGGPGHRCLDKRCLRRRIAAWPGGVLRGLSSLAYRDGDGVAPIGDACGIAGRLRIPNGFGLHQRSWRHGAGPAIATFDRRGPDIPCERHRGCRVSSRSSPVRHTKLQPVAALAAGTLFGLGLALSGMLDPVRVQGFLDVFGAWDPSLAFVLGGAVAVAMGGMAWLRRMSRPLLADRFHLPMKSRIDARLIVGSAIFGLGWGLGGFCPGPALASLSLGLMPTLVFVAFMLAGMVAHDRFFVGRPS</sequence>
<evidence type="ECO:0000313" key="4">
    <source>
        <dbReference type="Proteomes" id="UP000000552"/>
    </source>
</evidence>
<reference evidence="3 4" key="1">
    <citation type="journal article" date="2000" name="DNA Res.">
        <title>Complete genome structure of the nitrogen-fixing symbiotic bacterium Mesorhizobium loti.</title>
        <authorList>
            <person name="Kaneko T."/>
            <person name="Nakamura Y."/>
            <person name="Sato S."/>
            <person name="Asamizu E."/>
            <person name="Kato T."/>
            <person name="Sasamoto S."/>
            <person name="Watanabe A."/>
            <person name="Idesawa K."/>
            <person name="Ishikawa A."/>
            <person name="Kawashima K."/>
            <person name="Kimura T."/>
            <person name="Kishida Y."/>
            <person name="Kiyokawa C."/>
            <person name="Kohara M."/>
            <person name="Matsumoto M."/>
            <person name="Matsuno A."/>
            <person name="Mochizuki Y."/>
            <person name="Nakayama S."/>
            <person name="Nakazaki N."/>
            <person name="Shimpo S."/>
            <person name="Sugimoto M."/>
            <person name="Takeuchi C."/>
            <person name="Yamada M."/>
            <person name="Tabata S."/>
        </authorList>
    </citation>
    <scope>NUCLEOTIDE SEQUENCE [LARGE SCALE GENOMIC DNA]</scope>
    <source>
        <strain evidence="4">LMG 29417 / CECT 9101 / MAFF 303099</strain>
    </source>
</reference>
<evidence type="ECO:0000256" key="1">
    <source>
        <dbReference type="SAM" id="MobiDB-lite"/>
    </source>
</evidence>
<evidence type="ECO:0000256" key="2">
    <source>
        <dbReference type="SAM" id="Phobius"/>
    </source>
</evidence>
<dbReference type="EMBL" id="BA000012">
    <property type="protein sequence ID" value="BAB49356.1"/>
    <property type="molecule type" value="Genomic_DNA"/>
</dbReference>
<organism evidence="3 4">
    <name type="scientific">Mesorhizobium japonicum (strain LMG 29417 / CECT 9101 / MAFF 303099)</name>
    <name type="common">Mesorhizobium loti (strain MAFF 303099)</name>
    <dbReference type="NCBI Taxonomy" id="266835"/>
    <lineage>
        <taxon>Bacteria</taxon>
        <taxon>Pseudomonadati</taxon>
        <taxon>Pseudomonadota</taxon>
        <taxon>Alphaproteobacteria</taxon>
        <taxon>Hyphomicrobiales</taxon>
        <taxon>Phyllobacteriaceae</taxon>
        <taxon>Mesorhizobium</taxon>
    </lineage>
</organism>
<feature type="transmembrane region" description="Helical" evidence="2">
    <location>
        <begin position="147"/>
        <end position="168"/>
    </location>
</feature>
<dbReference type="AlphaFoldDB" id="Q98J10"/>
<dbReference type="KEGG" id="mlo:msr8615"/>
<dbReference type="Pfam" id="PF20398">
    <property type="entry name" value="DUF6691"/>
    <property type="match status" value="1"/>
</dbReference>
<protein>
    <submittedName>
        <fullName evidence="3">Msr8615 protein</fullName>
    </submittedName>
</protein>
<name>Q98J10_RHILO</name>
<keyword evidence="2" id="KW-0812">Transmembrane</keyword>
<accession>Q98J10</accession>
<feature type="region of interest" description="Disordered" evidence="1">
    <location>
        <begin position="26"/>
        <end position="45"/>
    </location>
</feature>